<dbReference type="Pfam" id="PF11162">
    <property type="entry name" value="DUF2946"/>
    <property type="match status" value="1"/>
</dbReference>
<name>A0A426FLR4_9BURK</name>
<sequence>MNARRNRPLIVWMAMLAVLVGTLAPSFTAMLASWTGQYPLEVCTTPSYPGSPGHHRLLQTYGTDAPTPSPLDHSALHGDGHCPYCRLQQDMPMVASVPPALVLPVRIASRVTQLLAPTPPPALALWRPHLGRAPPRIA</sequence>
<evidence type="ECO:0000313" key="1">
    <source>
        <dbReference type="EMBL" id="RRN43587.1"/>
    </source>
</evidence>
<dbReference type="EMBL" id="RRUE01000002">
    <property type="protein sequence ID" value="RRN43587.1"/>
    <property type="molecule type" value="Genomic_DNA"/>
</dbReference>
<dbReference type="AlphaFoldDB" id="A0A426FLR4"/>
<dbReference type="RefSeq" id="WP_125095792.1">
    <property type="nucleotide sequence ID" value="NZ_RRUE01000002.1"/>
</dbReference>
<reference evidence="1 2" key="1">
    <citation type="submission" date="2018-11" db="EMBL/GenBank/DDBJ databases">
        <title>Genome sequencing of Lautropia sp. KCOM 2505 (= ChDC F240).</title>
        <authorList>
            <person name="Kook J.-K."/>
            <person name="Park S.-N."/>
            <person name="Lim Y.K."/>
        </authorList>
    </citation>
    <scope>NUCLEOTIDE SEQUENCE [LARGE SCALE GENOMIC DNA]</scope>
    <source>
        <strain evidence="1 2">KCOM 2505</strain>
    </source>
</reference>
<evidence type="ECO:0000313" key="2">
    <source>
        <dbReference type="Proteomes" id="UP000270261"/>
    </source>
</evidence>
<protein>
    <submittedName>
        <fullName evidence="1">DUF2946 domain-containing protein</fullName>
    </submittedName>
</protein>
<dbReference type="Proteomes" id="UP000270261">
    <property type="component" value="Unassembled WGS sequence"/>
</dbReference>
<comment type="caution">
    <text evidence="1">The sequence shown here is derived from an EMBL/GenBank/DDBJ whole genome shotgun (WGS) entry which is preliminary data.</text>
</comment>
<dbReference type="OrthoDB" id="8856151at2"/>
<gene>
    <name evidence="1" type="ORF">EHV23_09075</name>
</gene>
<organism evidence="1 2">
    <name type="scientific">Lautropia dentalis</name>
    <dbReference type="NCBI Taxonomy" id="2490857"/>
    <lineage>
        <taxon>Bacteria</taxon>
        <taxon>Pseudomonadati</taxon>
        <taxon>Pseudomonadota</taxon>
        <taxon>Betaproteobacteria</taxon>
        <taxon>Burkholderiales</taxon>
        <taxon>Burkholderiaceae</taxon>
        <taxon>Lautropia</taxon>
    </lineage>
</organism>
<dbReference type="InterPro" id="IPR021333">
    <property type="entry name" value="DUF2946"/>
</dbReference>
<proteinExistence type="predicted"/>
<keyword evidence="2" id="KW-1185">Reference proteome</keyword>
<accession>A0A426FLR4</accession>